<keyword evidence="4" id="KW-0624">Polysaccharide degradation</keyword>
<comment type="similarity">
    <text evidence="7">Belongs to the glycosyl hydrolase 18 family.</text>
</comment>
<dbReference type="InterPro" id="IPR017853">
    <property type="entry name" value="GH"/>
</dbReference>
<dbReference type="Gene3D" id="3.10.50.10">
    <property type="match status" value="1"/>
</dbReference>
<dbReference type="InterPro" id="IPR001579">
    <property type="entry name" value="Glyco_hydro_18_chit_AS"/>
</dbReference>
<dbReference type="InterPro" id="IPR011583">
    <property type="entry name" value="Chitinase_II/V-like_cat"/>
</dbReference>
<dbReference type="PANTHER" id="PTHR11177:SF317">
    <property type="entry name" value="CHITINASE 12-RELATED"/>
    <property type="match status" value="1"/>
</dbReference>
<dbReference type="SUPFAM" id="SSF54556">
    <property type="entry name" value="Chitinase insertion domain"/>
    <property type="match status" value="1"/>
</dbReference>
<evidence type="ECO:0000313" key="9">
    <source>
        <dbReference type="EMBL" id="MDA3730857.1"/>
    </source>
</evidence>
<name>A0AA42DL36_9FIRM</name>
<sequence length="330" mass="37824">MGILSVYATNKSIAQLTESDICALDILNIAFGVVEEGKITLKHLTNIERIKEIRKINPRLKIYLTLASGETCSFGEVTRTAQDLEVLVDSIITHVIEWDFDGVDIDWEYPSGEEERHNHTILLKALREALDNISKEKHIGLSIAAGSKTWYFEITELEQSVQYLDYVNLMTYDINAGEHTTMHHSCPTKMNTDIVKEGSTEENIELFIKRGVPKEKLIIGAAFYSRQWKDVEDKNNGLHSYVGTPSDYGPGYTQLIKEYVDKKGYTRHWDEDAHAPYLFNGNNFITYEDEASLKYKCYLVKKWGIAGIMAWEYSYDEEHTLLTIMRNELG</sequence>
<dbReference type="InterPro" id="IPR029070">
    <property type="entry name" value="Chitinase_insertion_sf"/>
</dbReference>
<evidence type="ECO:0000256" key="3">
    <source>
        <dbReference type="ARBA" id="ARBA00022801"/>
    </source>
</evidence>
<evidence type="ECO:0000313" key="10">
    <source>
        <dbReference type="Proteomes" id="UP001169242"/>
    </source>
</evidence>
<comment type="caution">
    <text evidence="9">The sequence shown here is derived from an EMBL/GenBank/DDBJ whole genome shotgun (WGS) entry which is preliminary data.</text>
</comment>
<protein>
    <recommendedName>
        <fullName evidence="2">chitinase</fullName>
        <ecNumber evidence="2">3.2.1.14</ecNumber>
    </recommendedName>
</protein>
<dbReference type="Proteomes" id="UP001169242">
    <property type="component" value="Unassembled WGS sequence"/>
</dbReference>
<dbReference type="EMBL" id="JAQIFT010000016">
    <property type="protein sequence ID" value="MDA3730857.1"/>
    <property type="molecule type" value="Genomic_DNA"/>
</dbReference>
<keyword evidence="3 6" id="KW-0378">Hydrolase</keyword>
<evidence type="ECO:0000256" key="2">
    <source>
        <dbReference type="ARBA" id="ARBA00012729"/>
    </source>
</evidence>
<dbReference type="GO" id="GO:0008843">
    <property type="term" value="F:endochitinase activity"/>
    <property type="evidence" value="ECO:0007669"/>
    <property type="project" value="UniProtKB-EC"/>
</dbReference>
<evidence type="ECO:0000259" key="8">
    <source>
        <dbReference type="PROSITE" id="PS51910"/>
    </source>
</evidence>
<dbReference type="Gene3D" id="3.20.20.80">
    <property type="entry name" value="Glycosidases"/>
    <property type="match status" value="1"/>
</dbReference>
<evidence type="ECO:0000256" key="7">
    <source>
        <dbReference type="RuleBase" id="RU004453"/>
    </source>
</evidence>
<dbReference type="GO" id="GO:0006032">
    <property type="term" value="P:chitin catabolic process"/>
    <property type="evidence" value="ECO:0007669"/>
    <property type="project" value="UniProtKB-KW"/>
</dbReference>
<dbReference type="PANTHER" id="PTHR11177">
    <property type="entry name" value="CHITINASE"/>
    <property type="match status" value="1"/>
</dbReference>
<gene>
    <name evidence="9" type="ORF">PBV87_05005</name>
</gene>
<dbReference type="SMART" id="SM00636">
    <property type="entry name" value="Glyco_18"/>
    <property type="match status" value="1"/>
</dbReference>
<dbReference type="GO" id="GO:0008061">
    <property type="term" value="F:chitin binding"/>
    <property type="evidence" value="ECO:0007669"/>
    <property type="project" value="InterPro"/>
</dbReference>
<evidence type="ECO:0000256" key="1">
    <source>
        <dbReference type="ARBA" id="ARBA00000822"/>
    </source>
</evidence>
<keyword evidence="4" id="KW-0119">Carbohydrate metabolism</keyword>
<dbReference type="InterPro" id="IPR001223">
    <property type="entry name" value="Glyco_hydro18_cat"/>
</dbReference>
<dbReference type="PROSITE" id="PS51910">
    <property type="entry name" value="GH18_2"/>
    <property type="match status" value="1"/>
</dbReference>
<evidence type="ECO:0000256" key="4">
    <source>
        <dbReference type="ARBA" id="ARBA00023024"/>
    </source>
</evidence>
<reference evidence="9" key="1">
    <citation type="journal article" date="2023" name="Int. J. Syst. Evol. Microbiol.">
        <title>&lt;i&gt;Holtiella tumoricola&lt;/i&gt; gen. nov. sp. nov., isolated from a human clinical sample.</title>
        <authorList>
            <person name="Allen-Vercoe E."/>
            <person name="Daigneault M.C."/>
            <person name="Vancuren S.J."/>
            <person name="Cochrane K."/>
            <person name="O'Neal L.L."/>
            <person name="Sankaranarayanan K."/>
            <person name="Lawson P.A."/>
        </authorList>
    </citation>
    <scope>NUCLEOTIDE SEQUENCE</scope>
    <source>
        <strain evidence="9">CC70A</strain>
    </source>
</reference>
<dbReference type="GO" id="GO:0005975">
    <property type="term" value="P:carbohydrate metabolic process"/>
    <property type="evidence" value="ECO:0007669"/>
    <property type="project" value="InterPro"/>
</dbReference>
<evidence type="ECO:0000256" key="5">
    <source>
        <dbReference type="ARBA" id="ARBA00023295"/>
    </source>
</evidence>
<keyword evidence="4" id="KW-0146">Chitin degradation</keyword>
<dbReference type="AlphaFoldDB" id="A0AA42DL36"/>
<proteinExistence type="inferred from homology"/>
<dbReference type="SUPFAM" id="SSF51445">
    <property type="entry name" value="(Trans)glycosidases"/>
    <property type="match status" value="1"/>
</dbReference>
<dbReference type="InterPro" id="IPR050314">
    <property type="entry name" value="Glycosyl_Hydrlase_18"/>
</dbReference>
<dbReference type="PROSITE" id="PS01095">
    <property type="entry name" value="GH18_1"/>
    <property type="match status" value="1"/>
</dbReference>
<keyword evidence="10" id="KW-1185">Reference proteome</keyword>
<evidence type="ECO:0000256" key="6">
    <source>
        <dbReference type="RuleBase" id="RU000489"/>
    </source>
</evidence>
<comment type="catalytic activity">
    <reaction evidence="1">
        <text>Random endo-hydrolysis of N-acetyl-beta-D-glucosaminide (1-&gt;4)-beta-linkages in chitin and chitodextrins.</text>
        <dbReference type="EC" id="3.2.1.14"/>
    </reaction>
</comment>
<accession>A0AA42DL36</accession>
<organism evidence="9 10">
    <name type="scientific">Holtiella tumoricola</name>
    <dbReference type="NCBI Taxonomy" id="3018743"/>
    <lineage>
        <taxon>Bacteria</taxon>
        <taxon>Bacillati</taxon>
        <taxon>Bacillota</taxon>
        <taxon>Clostridia</taxon>
        <taxon>Lachnospirales</taxon>
        <taxon>Cellulosilyticaceae</taxon>
        <taxon>Holtiella</taxon>
    </lineage>
</organism>
<feature type="domain" description="GH18" evidence="8">
    <location>
        <begin position="2"/>
        <end position="330"/>
    </location>
</feature>
<dbReference type="Pfam" id="PF00704">
    <property type="entry name" value="Glyco_hydro_18"/>
    <property type="match status" value="1"/>
</dbReference>
<dbReference type="EC" id="3.2.1.14" evidence="2"/>
<dbReference type="RefSeq" id="WP_271011360.1">
    <property type="nucleotide sequence ID" value="NZ_JAQIFT010000016.1"/>
</dbReference>
<keyword evidence="5 6" id="KW-0326">Glycosidase</keyword>